<organism evidence="9 10">
    <name type="scientific">Cocos nucifera</name>
    <name type="common">Coconut palm</name>
    <dbReference type="NCBI Taxonomy" id="13894"/>
    <lineage>
        <taxon>Eukaryota</taxon>
        <taxon>Viridiplantae</taxon>
        <taxon>Streptophyta</taxon>
        <taxon>Embryophyta</taxon>
        <taxon>Tracheophyta</taxon>
        <taxon>Spermatophyta</taxon>
        <taxon>Magnoliopsida</taxon>
        <taxon>Liliopsida</taxon>
        <taxon>Arecaceae</taxon>
        <taxon>Arecoideae</taxon>
        <taxon>Cocoseae</taxon>
        <taxon>Attaleinae</taxon>
        <taxon>Cocos</taxon>
    </lineage>
</organism>
<evidence type="ECO:0000313" key="9">
    <source>
        <dbReference type="EMBL" id="KAG1369896.1"/>
    </source>
</evidence>
<proteinExistence type="inferred from homology"/>
<dbReference type="InterPro" id="IPR019378">
    <property type="entry name" value="GDP-Fuc_O-FucTrfase"/>
</dbReference>
<evidence type="ECO:0000256" key="8">
    <source>
        <dbReference type="SAM" id="Phobius"/>
    </source>
</evidence>
<keyword evidence="8" id="KW-1133">Transmembrane helix</keyword>
<evidence type="ECO:0000256" key="2">
    <source>
        <dbReference type="ARBA" id="ARBA00022676"/>
    </source>
</evidence>
<dbReference type="InterPro" id="IPR024709">
    <property type="entry name" value="FucosylTrfase_pln"/>
</dbReference>
<feature type="transmembrane region" description="Helical" evidence="8">
    <location>
        <begin position="53"/>
        <end position="72"/>
    </location>
</feature>
<evidence type="ECO:0000256" key="4">
    <source>
        <dbReference type="ARBA" id="ARBA00023253"/>
    </source>
</evidence>
<sequence length="268" mass="29941">MQGKRANGSGPTSPVSSPRAVRRGGRKEWGAPPPGAERLLYAALAALLRRRGVLLLAPLLYVSAMLLFMGSWNLDAVPVRVGVAVLRRKPPPVDDSMASKGKPEMEAMCQQKVISCRAVRIAPFSNRLAHSVPTNIQRLRCLTNYEALRFSQPIRGLAENMVDRMVKNSSMTDGKYVSVHLRFEADMVAFSCCAYDGGEEEKREMDIARERSWRGKFRRPGRKINPEANRMNGKCPLTPLEHVIMNLDNINMICYLIIDMTQLQSDLG</sequence>
<evidence type="ECO:0000256" key="7">
    <source>
        <dbReference type="SAM" id="MobiDB-lite"/>
    </source>
</evidence>
<comment type="caution">
    <text evidence="9">The sequence shown here is derived from an EMBL/GenBank/DDBJ whole genome shotgun (WGS) entry which is preliminary data.</text>
</comment>
<dbReference type="Pfam" id="PF10250">
    <property type="entry name" value="O-FucT"/>
    <property type="match status" value="1"/>
</dbReference>
<evidence type="ECO:0000256" key="6">
    <source>
        <dbReference type="ARBA" id="ARBA00030350"/>
    </source>
</evidence>
<accession>A0A8K0NDA0</accession>
<reference evidence="9" key="2">
    <citation type="submission" date="2019-07" db="EMBL/GenBank/DDBJ databases">
        <authorList>
            <person name="Yang Y."/>
            <person name="Bocs S."/>
            <person name="Baudouin L."/>
        </authorList>
    </citation>
    <scope>NUCLEOTIDE SEQUENCE</scope>
    <source>
        <tissue evidence="9">Spear leaf of Hainan Tall coconut</tissue>
    </source>
</reference>
<keyword evidence="4" id="KW-0294">Fucose metabolism</keyword>
<keyword evidence="5" id="KW-0119">Carbohydrate metabolism</keyword>
<comment type="similarity">
    <text evidence="1">Belongs to the glycosyltransferase GT106 family.</text>
</comment>
<dbReference type="GO" id="GO:0016757">
    <property type="term" value="F:glycosyltransferase activity"/>
    <property type="evidence" value="ECO:0007669"/>
    <property type="project" value="UniProtKB-KW"/>
</dbReference>
<gene>
    <name evidence="9" type="ORF">COCNU_15G002620</name>
</gene>
<dbReference type="OrthoDB" id="1892656at2759"/>
<protein>
    <recommendedName>
        <fullName evidence="6">O-fucosyltransferase family protein</fullName>
    </recommendedName>
</protein>
<evidence type="ECO:0000313" key="10">
    <source>
        <dbReference type="Proteomes" id="UP000797356"/>
    </source>
</evidence>
<evidence type="ECO:0000256" key="5">
    <source>
        <dbReference type="ARBA" id="ARBA00023277"/>
    </source>
</evidence>
<keyword evidence="8" id="KW-0812">Transmembrane</keyword>
<keyword evidence="3" id="KW-0808">Transferase</keyword>
<dbReference type="PANTHER" id="PTHR31288">
    <property type="entry name" value="O-FUCOSYLTRANSFERASE FAMILY PROTEIN"/>
    <property type="match status" value="1"/>
</dbReference>
<dbReference type="GO" id="GO:0006004">
    <property type="term" value="P:fucose metabolic process"/>
    <property type="evidence" value="ECO:0007669"/>
    <property type="project" value="UniProtKB-KW"/>
</dbReference>
<keyword evidence="2" id="KW-0328">Glycosyltransferase</keyword>
<keyword evidence="10" id="KW-1185">Reference proteome</keyword>
<dbReference type="PANTHER" id="PTHR31288:SF22">
    <property type="entry name" value="O-FUCOSYLTRANSFERASE 9"/>
    <property type="match status" value="1"/>
</dbReference>
<keyword evidence="8" id="KW-0472">Membrane</keyword>
<evidence type="ECO:0000256" key="3">
    <source>
        <dbReference type="ARBA" id="ARBA00022679"/>
    </source>
</evidence>
<reference evidence="9" key="1">
    <citation type="journal article" date="2017" name="Gigascience">
        <title>The genome draft of coconut (Cocos nucifera).</title>
        <authorList>
            <person name="Xiao Y."/>
            <person name="Xu P."/>
            <person name="Fan H."/>
            <person name="Baudouin L."/>
            <person name="Xia W."/>
            <person name="Bocs S."/>
            <person name="Xu J."/>
            <person name="Li Q."/>
            <person name="Guo A."/>
            <person name="Zhou L."/>
            <person name="Li J."/>
            <person name="Wu Y."/>
            <person name="Ma Z."/>
            <person name="Armero A."/>
            <person name="Issali A.E."/>
            <person name="Liu N."/>
            <person name="Peng M."/>
            <person name="Yang Y."/>
        </authorList>
    </citation>
    <scope>NUCLEOTIDE SEQUENCE</scope>
    <source>
        <tissue evidence="9">Spear leaf of Hainan Tall coconut</tissue>
    </source>
</reference>
<dbReference type="Proteomes" id="UP000797356">
    <property type="component" value="Chromosome 15"/>
</dbReference>
<evidence type="ECO:0000256" key="1">
    <source>
        <dbReference type="ARBA" id="ARBA00007737"/>
    </source>
</evidence>
<dbReference type="EMBL" id="CM017886">
    <property type="protein sequence ID" value="KAG1369896.1"/>
    <property type="molecule type" value="Genomic_DNA"/>
</dbReference>
<name>A0A8K0NDA0_COCNU</name>
<dbReference type="AlphaFoldDB" id="A0A8K0NDA0"/>
<feature type="region of interest" description="Disordered" evidence="7">
    <location>
        <begin position="1"/>
        <end position="30"/>
    </location>
</feature>